<evidence type="ECO:0000313" key="3">
    <source>
        <dbReference type="Proteomes" id="UP000659630"/>
    </source>
</evidence>
<dbReference type="InterPro" id="IPR039422">
    <property type="entry name" value="MarR/SlyA-like"/>
</dbReference>
<dbReference type="Gene3D" id="1.10.10.10">
    <property type="entry name" value="Winged helix-like DNA-binding domain superfamily/Winged helix DNA-binding domain"/>
    <property type="match status" value="1"/>
</dbReference>
<protein>
    <submittedName>
        <fullName evidence="2">Winged helix-turn-helix transcriptional regulator</fullName>
    </submittedName>
</protein>
<dbReference type="Pfam" id="PF12802">
    <property type="entry name" value="MarR_2"/>
    <property type="match status" value="1"/>
</dbReference>
<dbReference type="InterPro" id="IPR000835">
    <property type="entry name" value="HTH_MarR-typ"/>
</dbReference>
<evidence type="ECO:0000313" key="2">
    <source>
        <dbReference type="EMBL" id="MBC5581661.1"/>
    </source>
</evidence>
<dbReference type="InterPro" id="IPR036390">
    <property type="entry name" value="WH_DNA-bd_sf"/>
</dbReference>
<dbReference type="GO" id="GO:0003700">
    <property type="term" value="F:DNA-binding transcription factor activity"/>
    <property type="evidence" value="ECO:0007669"/>
    <property type="project" value="InterPro"/>
</dbReference>
<proteinExistence type="predicted"/>
<keyword evidence="3" id="KW-1185">Reference proteome</keyword>
<reference evidence="2" key="1">
    <citation type="submission" date="2020-08" db="EMBL/GenBank/DDBJ databases">
        <title>Genome public.</title>
        <authorList>
            <person name="Liu C."/>
            <person name="Sun Q."/>
        </authorList>
    </citation>
    <scope>NUCLEOTIDE SEQUENCE</scope>
    <source>
        <strain evidence="2">BX8</strain>
    </source>
</reference>
<accession>A0A923KW99</accession>
<dbReference type="AlphaFoldDB" id="A0A923KW99"/>
<dbReference type="PANTHER" id="PTHR33164">
    <property type="entry name" value="TRANSCRIPTIONAL REGULATOR, MARR FAMILY"/>
    <property type="match status" value="1"/>
</dbReference>
<dbReference type="InterPro" id="IPR036388">
    <property type="entry name" value="WH-like_DNA-bd_sf"/>
</dbReference>
<dbReference type="RefSeq" id="WP_186888031.1">
    <property type="nucleotide sequence ID" value="NZ_JACONZ010000003.1"/>
</dbReference>
<dbReference type="PROSITE" id="PS50995">
    <property type="entry name" value="HTH_MARR_2"/>
    <property type="match status" value="1"/>
</dbReference>
<organism evidence="2 3">
    <name type="scientific">Anaerofilum hominis</name>
    <dbReference type="NCBI Taxonomy" id="2763016"/>
    <lineage>
        <taxon>Bacteria</taxon>
        <taxon>Bacillati</taxon>
        <taxon>Bacillota</taxon>
        <taxon>Clostridia</taxon>
        <taxon>Eubacteriales</taxon>
        <taxon>Oscillospiraceae</taxon>
        <taxon>Anaerofilum</taxon>
    </lineage>
</organism>
<dbReference type="EMBL" id="JACONZ010000003">
    <property type="protein sequence ID" value="MBC5581661.1"/>
    <property type="molecule type" value="Genomic_DNA"/>
</dbReference>
<name>A0A923KW99_9FIRM</name>
<dbReference type="Proteomes" id="UP000659630">
    <property type="component" value="Unassembled WGS sequence"/>
</dbReference>
<dbReference type="SMART" id="SM00347">
    <property type="entry name" value="HTH_MARR"/>
    <property type="match status" value="1"/>
</dbReference>
<dbReference type="GO" id="GO:0006950">
    <property type="term" value="P:response to stress"/>
    <property type="evidence" value="ECO:0007669"/>
    <property type="project" value="TreeGrafter"/>
</dbReference>
<comment type="caution">
    <text evidence="2">The sequence shown here is derived from an EMBL/GenBank/DDBJ whole genome shotgun (WGS) entry which is preliminary data.</text>
</comment>
<feature type="domain" description="HTH marR-type" evidence="1">
    <location>
        <begin position="9"/>
        <end position="150"/>
    </location>
</feature>
<gene>
    <name evidence="2" type="ORF">H8S23_09095</name>
</gene>
<sequence length="169" mass="19611">MELQWLGAHRPLIEDLFYWSNVYASGHKKRFPLTAEISLSASEIQVVEYLLENEELQLNMAGVARRLGVSPVSFTNLVSRLEELGLVEKYYREGDRKSLIVLVTARGREIYGIYSRKLQRLWEKDVLSVLDEIPEEYQQKFRQVLRGLSVTNKTEKRAGRPLTPAKEKE</sequence>
<evidence type="ECO:0000259" key="1">
    <source>
        <dbReference type="PROSITE" id="PS50995"/>
    </source>
</evidence>
<dbReference type="SUPFAM" id="SSF46785">
    <property type="entry name" value="Winged helix' DNA-binding domain"/>
    <property type="match status" value="1"/>
</dbReference>
<dbReference type="PANTHER" id="PTHR33164:SF43">
    <property type="entry name" value="HTH-TYPE TRANSCRIPTIONAL REPRESSOR YETL"/>
    <property type="match status" value="1"/>
</dbReference>